<dbReference type="Proteomes" id="UP000792457">
    <property type="component" value="Unassembled WGS sequence"/>
</dbReference>
<dbReference type="EMBL" id="KZ308836">
    <property type="protein sequence ID" value="KAG8234659.1"/>
    <property type="molecule type" value="Genomic_DNA"/>
</dbReference>
<feature type="region of interest" description="Disordered" evidence="1">
    <location>
        <begin position="423"/>
        <end position="446"/>
    </location>
</feature>
<reference evidence="2" key="1">
    <citation type="submission" date="2013-04" db="EMBL/GenBank/DDBJ databases">
        <authorList>
            <person name="Qu J."/>
            <person name="Murali S.C."/>
            <person name="Bandaranaike D."/>
            <person name="Bellair M."/>
            <person name="Blankenburg K."/>
            <person name="Chao H."/>
            <person name="Dinh H."/>
            <person name="Doddapaneni H."/>
            <person name="Downs B."/>
            <person name="Dugan-Rocha S."/>
            <person name="Elkadiri S."/>
            <person name="Gnanaolivu R.D."/>
            <person name="Hernandez B."/>
            <person name="Javaid M."/>
            <person name="Jayaseelan J.C."/>
            <person name="Lee S."/>
            <person name="Li M."/>
            <person name="Ming W."/>
            <person name="Munidasa M."/>
            <person name="Muniz J."/>
            <person name="Nguyen L."/>
            <person name="Ongeri F."/>
            <person name="Osuji N."/>
            <person name="Pu L.-L."/>
            <person name="Puazo M."/>
            <person name="Qu C."/>
            <person name="Quiroz J."/>
            <person name="Raj R."/>
            <person name="Weissenberger G."/>
            <person name="Xin Y."/>
            <person name="Zou X."/>
            <person name="Han Y."/>
            <person name="Richards S."/>
            <person name="Worley K."/>
            <person name="Muzny D."/>
            <person name="Gibbs R."/>
        </authorList>
    </citation>
    <scope>NUCLEOTIDE SEQUENCE</scope>
    <source>
        <strain evidence="2">Sampled in the wild</strain>
    </source>
</reference>
<dbReference type="AlphaFoldDB" id="A0A8K0KI39"/>
<keyword evidence="3" id="KW-1185">Reference proteome</keyword>
<protein>
    <submittedName>
        <fullName evidence="2">Uncharacterized protein</fullName>
    </submittedName>
</protein>
<accession>A0A8K0KI39</accession>
<evidence type="ECO:0000313" key="2">
    <source>
        <dbReference type="EMBL" id="KAG8234659.1"/>
    </source>
</evidence>
<name>A0A8K0KI39_LADFU</name>
<proteinExistence type="predicted"/>
<feature type="compositionally biased region" description="Polar residues" evidence="1">
    <location>
        <begin position="426"/>
        <end position="436"/>
    </location>
</feature>
<dbReference type="OrthoDB" id="7467148at2759"/>
<reference evidence="2" key="2">
    <citation type="submission" date="2017-10" db="EMBL/GenBank/DDBJ databases">
        <title>Ladona fulva Genome sequencing and assembly.</title>
        <authorList>
            <person name="Murali S."/>
            <person name="Richards S."/>
            <person name="Bandaranaike D."/>
            <person name="Bellair M."/>
            <person name="Blankenburg K."/>
            <person name="Chao H."/>
            <person name="Dinh H."/>
            <person name="Doddapaneni H."/>
            <person name="Dugan-Rocha S."/>
            <person name="Elkadiri S."/>
            <person name="Gnanaolivu R."/>
            <person name="Hernandez B."/>
            <person name="Skinner E."/>
            <person name="Javaid M."/>
            <person name="Lee S."/>
            <person name="Li M."/>
            <person name="Ming W."/>
            <person name="Munidasa M."/>
            <person name="Muniz J."/>
            <person name="Nguyen L."/>
            <person name="Hughes D."/>
            <person name="Osuji N."/>
            <person name="Pu L.-L."/>
            <person name="Puazo M."/>
            <person name="Qu C."/>
            <person name="Quiroz J."/>
            <person name="Raj R."/>
            <person name="Weissenberger G."/>
            <person name="Xin Y."/>
            <person name="Zou X."/>
            <person name="Han Y."/>
            <person name="Worley K."/>
            <person name="Muzny D."/>
            <person name="Gibbs R."/>
        </authorList>
    </citation>
    <scope>NUCLEOTIDE SEQUENCE</scope>
    <source>
        <strain evidence="2">Sampled in the wild</strain>
    </source>
</reference>
<evidence type="ECO:0000313" key="3">
    <source>
        <dbReference type="Proteomes" id="UP000792457"/>
    </source>
</evidence>
<comment type="caution">
    <text evidence="2">The sequence shown here is derived from an EMBL/GenBank/DDBJ whole genome shotgun (WGS) entry which is preliminary data.</text>
</comment>
<evidence type="ECO:0000256" key="1">
    <source>
        <dbReference type="SAM" id="MobiDB-lite"/>
    </source>
</evidence>
<sequence>MRDQANRARNFHQQSQRQQQHHFHHVTHQQHNRHPLRMEPRNVTQARIGSLPEQTSSLSIQQNQKISHVLLSPHIVQHKPRHMQMQQVSHGAVGEGSNQQWMIGLNHRNAPQFSQQDLHRIQEQEMEKKRASIREQVEHGMVDSGFDFVVTGANVGINNRENVESRGTVTSQVNVSKGQEFDIFTDVDGHQHWYPRTQACDGKEYNVTTENSWVEHQEQVNQGQQTHLQHENHSMKASEQQQLFSLPCLVETESSAQGKVEQNSHHNFQRIITIPTSEMQCNEEESFNGQQYIICSSTMTHPQVRFSIQPHSEALQSSTLNNVWQSHERPIHLIKGEKEEVCGQYFGGQIQQMEVTKEDASYRESFETSSTDSASSTVKVKNNISIPKHEEIGQRNPNLLPLPAFQQAFGSTEIGRFANEGFLSQRPETPNWSDPSSPYGLPSPTSASKPNGGYFYSLPIREEVPTNPPISFPSSLSGYFDCSLHEDIEGPDESEYGDLLGLGEAPGFDFLALHQDGDPFPSASCTDQNIGENIL</sequence>
<organism evidence="2 3">
    <name type="scientific">Ladona fulva</name>
    <name type="common">Scarce chaser dragonfly</name>
    <name type="synonym">Libellula fulva</name>
    <dbReference type="NCBI Taxonomy" id="123851"/>
    <lineage>
        <taxon>Eukaryota</taxon>
        <taxon>Metazoa</taxon>
        <taxon>Ecdysozoa</taxon>
        <taxon>Arthropoda</taxon>
        <taxon>Hexapoda</taxon>
        <taxon>Insecta</taxon>
        <taxon>Pterygota</taxon>
        <taxon>Palaeoptera</taxon>
        <taxon>Odonata</taxon>
        <taxon>Epiprocta</taxon>
        <taxon>Anisoptera</taxon>
        <taxon>Libelluloidea</taxon>
        <taxon>Libellulidae</taxon>
        <taxon>Ladona</taxon>
    </lineage>
</organism>
<feature type="region of interest" description="Disordered" evidence="1">
    <location>
        <begin position="1"/>
        <end position="34"/>
    </location>
</feature>
<gene>
    <name evidence="2" type="ORF">J437_LFUL006548</name>
</gene>
<feature type="compositionally biased region" description="Basic residues" evidence="1">
    <location>
        <begin position="19"/>
        <end position="34"/>
    </location>
</feature>